<dbReference type="HOGENOM" id="CLU_1932148_0_0_11"/>
<sequence length="130" mass="14450">ANNGGSFLAITKFCREPKQAFEIITWLLNPANQSRGFTDATLFPSTPASYRQKAMRAPDPFFGGQATIDVFGPAAKEIPVAYHSPYDYTLDQVVSDQLRAVNALDKNPDRAWKDAMSKCRRIAEHMGVQI</sequence>
<evidence type="ECO:0000313" key="1">
    <source>
        <dbReference type="EMBL" id="EFL28626.1"/>
    </source>
</evidence>
<organism evidence="1 2">
    <name type="scientific">Streptomyces himastatinicus ATCC 53653</name>
    <dbReference type="NCBI Taxonomy" id="457427"/>
    <lineage>
        <taxon>Bacteria</taxon>
        <taxon>Bacillati</taxon>
        <taxon>Actinomycetota</taxon>
        <taxon>Actinomycetes</taxon>
        <taxon>Kitasatosporales</taxon>
        <taxon>Streptomycetaceae</taxon>
        <taxon>Streptomyces</taxon>
        <taxon>Streptomyces violaceusniger group</taxon>
    </lineage>
</organism>
<gene>
    <name evidence="1" type="ORF">SSOG_08340</name>
</gene>
<dbReference type="Gene3D" id="3.40.190.10">
    <property type="entry name" value="Periplasmic binding protein-like II"/>
    <property type="match status" value="1"/>
</dbReference>
<dbReference type="STRING" id="457427.SSOG_08340"/>
<dbReference type="SUPFAM" id="SSF53850">
    <property type="entry name" value="Periplasmic binding protein-like II"/>
    <property type="match status" value="1"/>
</dbReference>
<feature type="non-terminal residue" evidence="1">
    <location>
        <position position="1"/>
    </location>
</feature>
<dbReference type="Proteomes" id="UP000003963">
    <property type="component" value="Unassembled WGS sequence"/>
</dbReference>
<dbReference type="EMBL" id="GG657754">
    <property type="protein sequence ID" value="EFL28626.1"/>
    <property type="molecule type" value="Genomic_DNA"/>
</dbReference>
<name>D9WWK0_9ACTN</name>
<reference evidence="1 2" key="1">
    <citation type="submission" date="2009-02" db="EMBL/GenBank/DDBJ databases">
        <title>Annotation of Streptomyces hygroscopicus strain ATCC 53653.</title>
        <authorList>
            <consortium name="The Broad Institute Genome Sequencing Platform"/>
            <consortium name="Broad Institute Microbial Sequencing Center"/>
            <person name="Fischbach M."/>
            <person name="Godfrey P."/>
            <person name="Ward D."/>
            <person name="Young S."/>
            <person name="Zeng Q."/>
            <person name="Koehrsen M."/>
            <person name="Alvarado L."/>
            <person name="Berlin A.M."/>
            <person name="Bochicchio J."/>
            <person name="Borenstein D."/>
            <person name="Chapman S.B."/>
            <person name="Chen Z."/>
            <person name="Engels R."/>
            <person name="Freedman E."/>
            <person name="Gellesch M."/>
            <person name="Goldberg J."/>
            <person name="Griggs A."/>
            <person name="Gujja S."/>
            <person name="Heilman E.R."/>
            <person name="Heiman D.I."/>
            <person name="Hepburn T.A."/>
            <person name="Howarth C."/>
            <person name="Jen D."/>
            <person name="Larson L."/>
            <person name="Lewis B."/>
            <person name="Mehta T."/>
            <person name="Park D."/>
            <person name="Pearson M."/>
            <person name="Richards J."/>
            <person name="Roberts A."/>
            <person name="Saif S."/>
            <person name="Shea T.D."/>
            <person name="Shenoy N."/>
            <person name="Sisk P."/>
            <person name="Stolte C."/>
            <person name="Sykes S.N."/>
            <person name="Thomson T."/>
            <person name="Walk T."/>
            <person name="White J."/>
            <person name="Yandava C."/>
            <person name="Straight P."/>
            <person name="Clardy J."/>
            <person name="Hung D."/>
            <person name="Kolter R."/>
            <person name="Mekalanos J."/>
            <person name="Walker S."/>
            <person name="Walsh C.T."/>
            <person name="Wieland-Brown L.C."/>
            <person name="Haas B."/>
            <person name="Nusbaum C."/>
            <person name="Birren B."/>
        </authorList>
    </citation>
    <scope>NUCLEOTIDE SEQUENCE [LARGE SCALE GENOMIC DNA]</scope>
    <source>
        <strain evidence="1 2">ATCC 53653</strain>
    </source>
</reference>
<protein>
    <submittedName>
        <fullName evidence="1">Putative sugar binding secreted protein</fullName>
    </submittedName>
</protein>
<dbReference type="AlphaFoldDB" id="D9WWK0"/>
<keyword evidence="2" id="KW-1185">Reference proteome</keyword>
<evidence type="ECO:0000313" key="2">
    <source>
        <dbReference type="Proteomes" id="UP000003963"/>
    </source>
</evidence>
<accession>D9WWK0</accession>
<proteinExistence type="predicted"/>